<sequence>MASADTLMQDAPGDGHVALFSNDEERLLQLFDRLQELQLQIALVKARQSPAPSSSSEDNEAALEEAKTQLLETRASYFLRNQAVESVLSANPILNAVHGAKLASPIERDLEEPIEQRDEAARAVATQSTELHEVLDRLTRVESESAAASRRNVELAAEMLRLAGEAARDDKMPLPDGDDDGDGGRIARLEDELRQSRRRLRVMKGTASAVVVGSGVDWVRDPALRDMVLDPE</sequence>
<keyword evidence="4" id="KW-0995">Kinetochore</keyword>
<reference evidence="10" key="5">
    <citation type="submission" date="2018-04" db="UniProtKB">
        <authorList>
            <consortium name="EnsemblFungi"/>
        </authorList>
    </citation>
    <scope>IDENTIFICATION</scope>
    <source>
        <strain evidence="10">R3-111a-1</strain>
    </source>
</reference>
<gene>
    <name evidence="10" type="primary">20350114</name>
    <name evidence="9" type="ORF">GGTG_09656</name>
</gene>
<dbReference type="GO" id="GO:0000776">
    <property type="term" value="C:kinetochore"/>
    <property type="evidence" value="ECO:0007669"/>
    <property type="project" value="UniProtKB-KW"/>
</dbReference>
<comment type="similarity">
    <text evidence="7">Belongs to the CENP-H/MCM16 family.</text>
</comment>
<feature type="domain" description="Centromere protein H C-terminal" evidence="8">
    <location>
        <begin position="25"/>
        <end position="232"/>
    </location>
</feature>
<dbReference type="PANTHER" id="PTHR48122:SF1">
    <property type="entry name" value="CENTROMERE PROTEIN H"/>
    <property type="match status" value="1"/>
</dbReference>
<evidence type="ECO:0000259" key="8">
    <source>
        <dbReference type="Pfam" id="PF05837"/>
    </source>
</evidence>
<dbReference type="eggNOG" id="ENOG502S9QV">
    <property type="taxonomic scope" value="Eukaryota"/>
</dbReference>
<dbReference type="GO" id="GO:0007052">
    <property type="term" value="P:mitotic spindle organization"/>
    <property type="evidence" value="ECO:0007669"/>
    <property type="project" value="TreeGrafter"/>
</dbReference>
<dbReference type="VEuPathDB" id="FungiDB:GGTG_09656"/>
<dbReference type="InterPro" id="IPR008426">
    <property type="entry name" value="CENP-H_C"/>
</dbReference>
<dbReference type="GO" id="GO:0051382">
    <property type="term" value="P:kinetochore assembly"/>
    <property type="evidence" value="ECO:0007669"/>
    <property type="project" value="InterPro"/>
</dbReference>
<evidence type="ECO:0000256" key="4">
    <source>
        <dbReference type="ARBA" id="ARBA00022838"/>
    </source>
</evidence>
<dbReference type="GO" id="GO:0043515">
    <property type="term" value="F:kinetochore binding"/>
    <property type="evidence" value="ECO:0007669"/>
    <property type="project" value="TreeGrafter"/>
</dbReference>
<protein>
    <recommendedName>
        <fullName evidence="8">Centromere protein H C-terminal domain-containing protein</fullName>
    </recommendedName>
</protein>
<dbReference type="GO" id="GO:0007059">
    <property type="term" value="P:chromosome segregation"/>
    <property type="evidence" value="ECO:0007669"/>
    <property type="project" value="TreeGrafter"/>
</dbReference>
<dbReference type="Pfam" id="PF05837">
    <property type="entry name" value="CENP-H"/>
    <property type="match status" value="1"/>
</dbReference>
<accession>J3P818</accession>
<dbReference type="Proteomes" id="UP000006039">
    <property type="component" value="Unassembled WGS sequence"/>
</dbReference>
<evidence type="ECO:0000256" key="2">
    <source>
        <dbReference type="ARBA" id="ARBA00004629"/>
    </source>
</evidence>
<dbReference type="AlphaFoldDB" id="J3P818"/>
<dbReference type="GeneID" id="20350114"/>
<evidence type="ECO:0000256" key="1">
    <source>
        <dbReference type="ARBA" id="ARBA00004123"/>
    </source>
</evidence>
<comment type="subcellular location">
    <subcellularLocation>
        <location evidence="2">Chromosome</location>
        <location evidence="2">Centromere</location>
        <location evidence="2">Kinetochore</location>
    </subcellularLocation>
    <subcellularLocation>
        <location evidence="1">Nucleus</location>
    </subcellularLocation>
</comment>
<proteinExistence type="inferred from homology"/>
<evidence type="ECO:0000313" key="9">
    <source>
        <dbReference type="EMBL" id="EJT72801.1"/>
    </source>
</evidence>
<dbReference type="InterPro" id="IPR040034">
    <property type="entry name" value="CENP-H"/>
</dbReference>
<dbReference type="PANTHER" id="PTHR48122">
    <property type="entry name" value="CENTROMERE PROTEIN H"/>
    <property type="match status" value="1"/>
</dbReference>
<name>J3P818_GAET3</name>
<evidence type="ECO:0000313" key="11">
    <source>
        <dbReference type="Proteomes" id="UP000006039"/>
    </source>
</evidence>
<keyword evidence="3" id="KW-0158">Chromosome</keyword>
<dbReference type="HOGENOM" id="CLU_078299_0_0_1"/>
<evidence type="ECO:0000313" key="10">
    <source>
        <dbReference type="EnsemblFungi" id="EJT72801"/>
    </source>
</evidence>
<reference evidence="11" key="1">
    <citation type="submission" date="2010-07" db="EMBL/GenBank/DDBJ databases">
        <title>The genome sequence of Gaeumannomyces graminis var. tritici strain R3-111a-1.</title>
        <authorList>
            <consortium name="The Broad Institute Genome Sequencing Platform"/>
            <person name="Ma L.-J."/>
            <person name="Dead R."/>
            <person name="Young S."/>
            <person name="Zeng Q."/>
            <person name="Koehrsen M."/>
            <person name="Alvarado L."/>
            <person name="Berlin A."/>
            <person name="Chapman S.B."/>
            <person name="Chen Z."/>
            <person name="Freedman E."/>
            <person name="Gellesch M."/>
            <person name="Goldberg J."/>
            <person name="Griggs A."/>
            <person name="Gujja S."/>
            <person name="Heilman E.R."/>
            <person name="Heiman D."/>
            <person name="Hepburn T."/>
            <person name="Howarth C."/>
            <person name="Jen D."/>
            <person name="Larson L."/>
            <person name="Mehta T."/>
            <person name="Neiman D."/>
            <person name="Pearson M."/>
            <person name="Roberts A."/>
            <person name="Saif S."/>
            <person name="Shea T."/>
            <person name="Shenoy N."/>
            <person name="Sisk P."/>
            <person name="Stolte C."/>
            <person name="Sykes S."/>
            <person name="Walk T."/>
            <person name="White J."/>
            <person name="Yandava C."/>
            <person name="Haas B."/>
            <person name="Nusbaum C."/>
            <person name="Birren B."/>
        </authorList>
    </citation>
    <scope>NUCLEOTIDE SEQUENCE [LARGE SCALE GENOMIC DNA]</scope>
    <source>
        <strain evidence="11">R3-111a-1</strain>
    </source>
</reference>
<reference evidence="9" key="2">
    <citation type="submission" date="2010-07" db="EMBL/GenBank/DDBJ databases">
        <authorList>
            <consortium name="The Broad Institute Genome Sequencing Platform"/>
            <consortium name="Broad Institute Genome Sequencing Center for Infectious Disease"/>
            <person name="Ma L.-J."/>
            <person name="Dead R."/>
            <person name="Young S."/>
            <person name="Zeng Q."/>
            <person name="Koehrsen M."/>
            <person name="Alvarado L."/>
            <person name="Berlin A."/>
            <person name="Chapman S.B."/>
            <person name="Chen Z."/>
            <person name="Freedman E."/>
            <person name="Gellesch M."/>
            <person name="Goldberg J."/>
            <person name="Griggs A."/>
            <person name="Gujja S."/>
            <person name="Heilman E.R."/>
            <person name="Heiman D."/>
            <person name="Hepburn T."/>
            <person name="Howarth C."/>
            <person name="Jen D."/>
            <person name="Larson L."/>
            <person name="Mehta T."/>
            <person name="Neiman D."/>
            <person name="Pearson M."/>
            <person name="Roberts A."/>
            <person name="Saif S."/>
            <person name="Shea T."/>
            <person name="Shenoy N."/>
            <person name="Sisk P."/>
            <person name="Stolte C."/>
            <person name="Sykes S."/>
            <person name="Walk T."/>
            <person name="White J."/>
            <person name="Yandava C."/>
            <person name="Haas B."/>
            <person name="Nusbaum C."/>
            <person name="Birren B."/>
        </authorList>
    </citation>
    <scope>NUCLEOTIDE SEQUENCE</scope>
    <source>
        <strain evidence="9">R3-111a-1</strain>
    </source>
</reference>
<evidence type="ECO:0000256" key="3">
    <source>
        <dbReference type="ARBA" id="ARBA00022454"/>
    </source>
</evidence>
<keyword evidence="11" id="KW-1185">Reference proteome</keyword>
<evidence type="ECO:0000256" key="5">
    <source>
        <dbReference type="ARBA" id="ARBA00023242"/>
    </source>
</evidence>
<dbReference type="EMBL" id="GL385399">
    <property type="protein sequence ID" value="EJT72801.1"/>
    <property type="molecule type" value="Genomic_DNA"/>
</dbReference>
<reference evidence="10" key="4">
    <citation type="journal article" date="2015" name="G3 (Bethesda)">
        <title>Genome sequences of three phytopathogenic species of the Magnaporthaceae family of fungi.</title>
        <authorList>
            <person name="Okagaki L.H."/>
            <person name="Nunes C.C."/>
            <person name="Sailsbery J."/>
            <person name="Clay B."/>
            <person name="Brown D."/>
            <person name="John T."/>
            <person name="Oh Y."/>
            <person name="Young N."/>
            <person name="Fitzgerald M."/>
            <person name="Haas B.J."/>
            <person name="Zeng Q."/>
            <person name="Young S."/>
            <person name="Adiconis X."/>
            <person name="Fan L."/>
            <person name="Levin J.Z."/>
            <person name="Mitchell T.K."/>
            <person name="Okubara P.A."/>
            <person name="Farman M.L."/>
            <person name="Kohn L.M."/>
            <person name="Birren B."/>
            <person name="Ma L.-J."/>
            <person name="Dean R.A."/>
        </authorList>
    </citation>
    <scope>NUCLEOTIDE SEQUENCE</scope>
    <source>
        <strain evidence="10">R3-111a-1</strain>
    </source>
</reference>
<keyword evidence="5" id="KW-0539">Nucleus</keyword>
<evidence type="ECO:0000256" key="6">
    <source>
        <dbReference type="ARBA" id="ARBA00023328"/>
    </source>
</evidence>
<dbReference type="EnsemblFungi" id="EJT72801">
    <property type="protein sequence ID" value="EJT72801"/>
    <property type="gene ID" value="GGTG_09656"/>
</dbReference>
<reference evidence="9" key="3">
    <citation type="submission" date="2010-09" db="EMBL/GenBank/DDBJ databases">
        <title>Annotation of Gaeumannomyces graminis var. tritici R3-111a-1.</title>
        <authorList>
            <consortium name="The Broad Institute Genome Sequencing Platform"/>
            <person name="Ma L.-J."/>
            <person name="Dead R."/>
            <person name="Young S.K."/>
            <person name="Zeng Q."/>
            <person name="Gargeya S."/>
            <person name="Fitzgerald M."/>
            <person name="Haas B."/>
            <person name="Abouelleil A."/>
            <person name="Alvarado L."/>
            <person name="Arachchi H.M."/>
            <person name="Berlin A."/>
            <person name="Brown A."/>
            <person name="Chapman S.B."/>
            <person name="Chen Z."/>
            <person name="Dunbar C."/>
            <person name="Freedman E."/>
            <person name="Gearin G."/>
            <person name="Gellesch M."/>
            <person name="Goldberg J."/>
            <person name="Griggs A."/>
            <person name="Gujja S."/>
            <person name="Heiman D."/>
            <person name="Howarth C."/>
            <person name="Larson L."/>
            <person name="Lui A."/>
            <person name="MacDonald P.J.P."/>
            <person name="Mehta T."/>
            <person name="Montmayeur A."/>
            <person name="Murphy C."/>
            <person name="Neiman D."/>
            <person name="Pearson M."/>
            <person name="Priest M."/>
            <person name="Roberts A."/>
            <person name="Saif S."/>
            <person name="Shea T."/>
            <person name="Shenoy N."/>
            <person name="Sisk P."/>
            <person name="Stolte C."/>
            <person name="Sykes S."/>
            <person name="Yandava C."/>
            <person name="Wortman J."/>
            <person name="Nusbaum C."/>
            <person name="Birren B."/>
        </authorList>
    </citation>
    <scope>NUCLEOTIDE SEQUENCE</scope>
    <source>
        <strain evidence="9">R3-111a-1</strain>
    </source>
</reference>
<evidence type="ECO:0000256" key="7">
    <source>
        <dbReference type="ARBA" id="ARBA00025735"/>
    </source>
</evidence>
<dbReference type="RefSeq" id="XP_009225775.1">
    <property type="nucleotide sequence ID" value="XM_009227511.1"/>
</dbReference>
<dbReference type="OrthoDB" id="2274804at2759"/>
<dbReference type="GO" id="GO:0005634">
    <property type="term" value="C:nucleus"/>
    <property type="evidence" value="ECO:0007669"/>
    <property type="project" value="UniProtKB-SubCell"/>
</dbReference>
<keyword evidence="6" id="KW-0137">Centromere</keyword>
<organism evidence="9">
    <name type="scientific">Gaeumannomyces tritici (strain R3-111a-1)</name>
    <name type="common">Wheat and barley take-all root rot fungus</name>
    <name type="synonym">Gaeumannomyces graminis var. tritici</name>
    <dbReference type="NCBI Taxonomy" id="644352"/>
    <lineage>
        <taxon>Eukaryota</taxon>
        <taxon>Fungi</taxon>
        <taxon>Dikarya</taxon>
        <taxon>Ascomycota</taxon>
        <taxon>Pezizomycotina</taxon>
        <taxon>Sordariomycetes</taxon>
        <taxon>Sordariomycetidae</taxon>
        <taxon>Magnaporthales</taxon>
        <taxon>Magnaporthaceae</taxon>
        <taxon>Gaeumannomyces</taxon>
    </lineage>
</organism>